<evidence type="ECO:0000256" key="1">
    <source>
        <dbReference type="ARBA" id="ARBA00004300"/>
    </source>
</evidence>
<dbReference type="SUPFAM" id="SSF56112">
    <property type="entry name" value="Protein kinase-like (PK-like)"/>
    <property type="match status" value="2"/>
</dbReference>
<feature type="compositionally biased region" description="Basic and acidic residues" evidence="10">
    <location>
        <begin position="1333"/>
        <end position="1346"/>
    </location>
</feature>
<dbReference type="Gene3D" id="1.10.510.10">
    <property type="entry name" value="Transferase(Phosphotransferase) domain 1"/>
    <property type="match status" value="2"/>
</dbReference>
<dbReference type="InterPro" id="IPR049832">
    <property type="entry name" value="BREX_PglW"/>
</dbReference>
<dbReference type="InterPro" id="IPR011009">
    <property type="entry name" value="Kinase-like_dom_sf"/>
</dbReference>
<protein>
    <submittedName>
        <fullName evidence="13">Serine/threonine protein kinase</fullName>
    </submittedName>
</protein>
<evidence type="ECO:0000256" key="10">
    <source>
        <dbReference type="SAM" id="MobiDB-lite"/>
    </source>
</evidence>
<keyword evidence="4" id="KW-0808">Transferase</keyword>
<dbReference type="InterPro" id="IPR011528">
    <property type="entry name" value="NERD"/>
</dbReference>
<dbReference type="GO" id="GO:0005813">
    <property type="term" value="C:centrosome"/>
    <property type="evidence" value="ECO:0007669"/>
    <property type="project" value="UniProtKB-SubCell"/>
</dbReference>
<feature type="region of interest" description="Disordered" evidence="10">
    <location>
        <begin position="1311"/>
        <end position="1346"/>
    </location>
</feature>
<evidence type="ECO:0000256" key="4">
    <source>
        <dbReference type="ARBA" id="ARBA00022679"/>
    </source>
</evidence>
<feature type="compositionally biased region" description="Low complexity" evidence="10">
    <location>
        <begin position="828"/>
        <end position="837"/>
    </location>
</feature>
<dbReference type="OrthoDB" id="3404503at2"/>
<keyword evidence="8" id="KW-0206">Cytoskeleton</keyword>
<dbReference type="Pfam" id="PF08378">
    <property type="entry name" value="NERD"/>
    <property type="match status" value="1"/>
</dbReference>
<comment type="similarity">
    <text evidence="3">Belongs to the protein kinase superfamily. NEK Ser/Thr protein kinase family. NIMA subfamily.</text>
</comment>
<dbReference type="SUPFAM" id="SSF47789">
    <property type="entry name" value="C-terminal domain of RNA polymerase alpha subunit"/>
    <property type="match status" value="1"/>
</dbReference>
<evidence type="ECO:0000256" key="6">
    <source>
        <dbReference type="ARBA" id="ARBA00022777"/>
    </source>
</evidence>
<keyword evidence="7 9" id="KW-0067">ATP-binding</keyword>
<dbReference type="InterPro" id="IPR000719">
    <property type="entry name" value="Prot_kinase_dom"/>
</dbReference>
<evidence type="ECO:0000259" key="11">
    <source>
        <dbReference type="PROSITE" id="PS50011"/>
    </source>
</evidence>
<keyword evidence="8" id="KW-0963">Cytoplasm</keyword>
<dbReference type="GO" id="GO:0005524">
    <property type="term" value="F:ATP binding"/>
    <property type="evidence" value="ECO:0007669"/>
    <property type="project" value="UniProtKB-UniRule"/>
</dbReference>
<dbReference type="PANTHER" id="PTHR43289:SF34">
    <property type="entry name" value="SERINE_THREONINE-PROTEIN KINASE YBDM-RELATED"/>
    <property type="match status" value="1"/>
</dbReference>
<dbReference type="PROSITE" id="PS00107">
    <property type="entry name" value="PROTEIN_KINASE_ATP"/>
    <property type="match status" value="1"/>
</dbReference>
<accession>A0A543NKB7</accession>
<evidence type="ECO:0000313" key="14">
    <source>
        <dbReference type="Proteomes" id="UP000317422"/>
    </source>
</evidence>
<name>A0A543NKB7_9ACTN</name>
<feature type="domain" description="Protein kinase" evidence="11">
    <location>
        <begin position="522"/>
        <end position="809"/>
    </location>
</feature>
<dbReference type="Pfam" id="PF07714">
    <property type="entry name" value="PK_Tyr_Ser-Thr"/>
    <property type="match status" value="1"/>
</dbReference>
<dbReference type="RefSeq" id="WP_141923757.1">
    <property type="nucleotide sequence ID" value="NZ_VFQC01000001.1"/>
</dbReference>
<dbReference type="GO" id="GO:0004674">
    <property type="term" value="F:protein serine/threonine kinase activity"/>
    <property type="evidence" value="ECO:0007669"/>
    <property type="project" value="UniProtKB-KW"/>
</dbReference>
<comment type="subcellular location">
    <subcellularLocation>
        <location evidence="1">Cytoplasm</location>
        <location evidence="1">Cytoskeleton</location>
        <location evidence="1">Microtubule organizing center</location>
        <location evidence="1">Centrosome</location>
    </subcellularLocation>
    <subcellularLocation>
        <location evidence="2">Cytoplasm</location>
        <location evidence="2">Cytoskeleton</location>
        <location evidence="2">Spindle pole</location>
    </subcellularLocation>
</comment>
<evidence type="ECO:0000256" key="5">
    <source>
        <dbReference type="ARBA" id="ARBA00022741"/>
    </source>
</evidence>
<dbReference type="InterPro" id="IPR017441">
    <property type="entry name" value="Protein_kinase_ATP_BS"/>
</dbReference>
<comment type="caution">
    <text evidence="13">The sequence shown here is derived from an EMBL/GenBank/DDBJ whole genome shotgun (WGS) entry which is preliminary data.</text>
</comment>
<evidence type="ECO:0000256" key="7">
    <source>
        <dbReference type="ARBA" id="ARBA00022840"/>
    </source>
</evidence>
<keyword evidence="14" id="KW-1185">Reference proteome</keyword>
<evidence type="ECO:0000256" key="2">
    <source>
        <dbReference type="ARBA" id="ARBA00004647"/>
    </source>
</evidence>
<dbReference type="InterPro" id="IPR001245">
    <property type="entry name" value="Ser-Thr/Tyr_kinase_cat_dom"/>
</dbReference>
<dbReference type="SMART" id="SM00220">
    <property type="entry name" value="S_TKc"/>
    <property type="match status" value="1"/>
</dbReference>
<dbReference type="GO" id="GO:0000922">
    <property type="term" value="C:spindle pole"/>
    <property type="evidence" value="ECO:0007669"/>
    <property type="project" value="UniProtKB-SubCell"/>
</dbReference>
<dbReference type="PROSITE" id="PS50965">
    <property type="entry name" value="NERD"/>
    <property type="match status" value="1"/>
</dbReference>
<feature type="domain" description="Protein kinase" evidence="11">
    <location>
        <begin position="194"/>
        <end position="487"/>
    </location>
</feature>
<evidence type="ECO:0000313" key="13">
    <source>
        <dbReference type="EMBL" id="TQN32230.1"/>
    </source>
</evidence>
<evidence type="ECO:0000256" key="3">
    <source>
        <dbReference type="ARBA" id="ARBA00010886"/>
    </source>
</evidence>
<proteinExistence type="inferred from homology"/>
<gene>
    <name evidence="13" type="ORF">FHX37_2180</name>
</gene>
<feature type="domain" description="NERD" evidence="12">
    <location>
        <begin position="12"/>
        <end position="130"/>
    </location>
</feature>
<evidence type="ECO:0000256" key="8">
    <source>
        <dbReference type="ARBA" id="ARBA00023212"/>
    </source>
</evidence>
<dbReference type="Gene3D" id="1.10.150.20">
    <property type="entry name" value="5' to 3' exonuclease, C-terminal subdomain"/>
    <property type="match status" value="1"/>
</dbReference>
<dbReference type="Proteomes" id="UP000317422">
    <property type="component" value="Unassembled WGS sequence"/>
</dbReference>
<keyword evidence="13" id="KW-0723">Serine/threonine-protein kinase</keyword>
<evidence type="ECO:0000256" key="9">
    <source>
        <dbReference type="PROSITE-ProRule" id="PRU10141"/>
    </source>
</evidence>
<keyword evidence="5 9" id="KW-0547">Nucleotide-binding</keyword>
<feature type="binding site" evidence="9">
    <location>
        <position position="558"/>
    </location>
    <ligand>
        <name>ATP</name>
        <dbReference type="ChEBI" id="CHEBI:30616"/>
    </ligand>
</feature>
<evidence type="ECO:0000259" key="12">
    <source>
        <dbReference type="PROSITE" id="PS50965"/>
    </source>
</evidence>
<dbReference type="EMBL" id="VFQC01000001">
    <property type="protein sequence ID" value="TQN32230.1"/>
    <property type="molecule type" value="Genomic_DNA"/>
</dbReference>
<dbReference type="Pfam" id="PF00069">
    <property type="entry name" value="Pkinase"/>
    <property type="match status" value="1"/>
</dbReference>
<sequence length="1542" mass="168666">MREERWTAVTESEFEHERRGLEAIRGKLPDTGPWRAWSNFTFTANSGHVREVDLLVVAPGGVHMVELKEWHGQVTSENGTWVQTTPGGRRVAHSNPLHLVTKKARELAGLLGKNNAGVYVSSAVCFTDSSLRMRLPPQDQNGVYTVDELVDMLRQPPANEKRRITEVEARAVTKALSQIGIRRSDSQYKVGPYLLDRTPLDTGPTWADYQARHTELTETVRVRIYLSERGADSSIRQSVEAAARREADVLGRFHHPGVVELKQYHPSGHSAGPALIFDHDPDTLRLDHYLAHYGDKLDILGRVALVRQLAETVRSAHSSHIHHRALAARSVHVLPRARANQGDTAGEDAAWLAPRLRVSDWQIALHRSDGTARGGQRLASTTLSPVHLADDADPYLAPELTASRPDPVALDVYGLGVLTYFLVTGTAPASSQAELLSRLDAGEGLRPSALVDGLSEDIDDLVQAATAYQPERRLATVDEFLEMLEFVEETLTAPADTVTAQDSEPEKDPLDAVAGDVLDGRWEVRRRLGTGSTSRAFLVRDLHADANTRGTRALAVFKVALSDSRAELVSREAEVLRGLRAAQGIIQLVEPEPLTIGGRTVLALEYVGDERDAAPEESSSTNPRLRQETVARQLRESGRLQVDQLEAYGDNLFGAIDSLEGEGVWHRDLKPDNVAIRVRPNRTRELVLIDFSLAGYPAQDTEAGTEGYLDPFVGTLTRSVYDAHAERYALAVTLHEMASGELPTWGDGTVAPPQTDPETRPSPILATEAFDPAVREKLVAFFHKALHRDATQRFNDLKPMRDAWRKIFLDTERTVTSGRRVARHPAPESAEGGEQAALGLAEAEPISAEQQRNQVAAEADRATHLSAAGLTPAAQSFLYGLGITTVGELLEHSKRQLVNARGLGAKTRNEIQRRQREWGKRLNQTPASPLTATGRNAAKQELEEVGTGKYSAGESAVAGELATSEDAEVLPRDALRSVSLDTLATILAPELRKNGSNRNEVEMVRLLLRLPDERGELPGIGVWPKQKDVADALELSPGRIPQLLKPQRTRWYKHSAVRELRAEILELLTGLGRVASAAELADALAVRRGTRLHKRHQRRALALAAVRAVVEVEQLTPADSAFRHSANREAVDEAMGAGLLALEVGEDDAPDTPSAPGLLDYAQRLGRAADRLAQLDTLPTATTVLGELGAVAPPPGAVEWDERRMVEVAAAASRNAAATPRLEIYPRDLPLVRALRLTQAGLVRHTPHIPREYRPGLTAEEVHDRVRARFPELTDDRGDSVLPTGGPLTSALRQAGFDLTLATRQDTGTLRYLPAHEESDSTSQSRQGRRHSTHDGAHTRHADDPRIAAAVRAEERLATSARRDGFRALTVRMGVSDQAVIELAGPESRFDAEQVSVTALFLATMRELVQPGTKPTWDTILRADAAEPGTKGAVKLAEYTRTAWGRVEPQLHARLDAATGTGPVLLTEAAVFARYDAMGVLGRLAETARRGGRGLWLLCPQSDPKREPRLGTVAVPYQEGLGEWIQLVEAWVDNTHRSGAQR</sequence>
<keyword evidence="6 13" id="KW-0418">Kinase</keyword>
<organism evidence="13 14">
    <name type="scientific">Haloactinospora alba</name>
    <dbReference type="NCBI Taxonomy" id="405555"/>
    <lineage>
        <taxon>Bacteria</taxon>
        <taxon>Bacillati</taxon>
        <taxon>Actinomycetota</taxon>
        <taxon>Actinomycetes</taxon>
        <taxon>Streptosporangiales</taxon>
        <taxon>Nocardiopsidaceae</taxon>
        <taxon>Haloactinospora</taxon>
    </lineage>
</organism>
<dbReference type="NCBIfam" id="NF033442">
    <property type="entry name" value="BREX_PglW"/>
    <property type="match status" value="1"/>
</dbReference>
<feature type="region of interest" description="Disordered" evidence="10">
    <location>
        <begin position="816"/>
        <end position="837"/>
    </location>
</feature>
<reference evidence="13 14" key="1">
    <citation type="submission" date="2019-06" db="EMBL/GenBank/DDBJ databases">
        <title>Sequencing the genomes of 1000 actinobacteria strains.</title>
        <authorList>
            <person name="Klenk H.-P."/>
        </authorList>
    </citation>
    <scope>NUCLEOTIDE SEQUENCE [LARGE SCALE GENOMIC DNA]</scope>
    <source>
        <strain evidence="13 14">DSM 45015</strain>
    </source>
</reference>
<dbReference type="PROSITE" id="PS50011">
    <property type="entry name" value="PROTEIN_KINASE_DOM"/>
    <property type="match status" value="2"/>
</dbReference>
<dbReference type="PANTHER" id="PTHR43289">
    <property type="entry name" value="MITOGEN-ACTIVATED PROTEIN KINASE KINASE KINASE 20-RELATED"/>
    <property type="match status" value="1"/>
</dbReference>